<comment type="similarity">
    <text evidence="1">Belongs to the AHA1 family.</text>
</comment>
<dbReference type="EMBL" id="QGKR01000331">
    <property type="protein sequence ID" value="PWR05181.1"/>
    <property type="molecule type" value="Genomic_DNA"/>
</dbReference>
<accession>A0A317CRK9</accession>
<feature type="domain" description="Activator of Hsp90 ATPase homologue 1/2-like C-terminal" evidence="2">
    <location>
        <begin position="25"/>
        <end position="138"/>
    </location>
</feature>
<gene>
    <name evidence="3" type="ORF">DKT68_28290</name>
</gene>
<evidence type="ECO:0000256" key="1">
    <source>
        <dbReference type="ARBA" id="ARBA00006817"/>
    </source>
</evidence>
<proteinExistence type="inferred from homology"/>
<evidence type="ECO:0000313" key="4">
    <source>
        <dbReference type="Proteomes" id="UP000245410"/>
    </source>
</evidence>
<dbReference type="SUPFAM" id="SSF55961">
    <property type="entry name" value="Bet v1-like"/>
    <property type="match status" value="1"/>
</dbReference>
<dbReference type="Gene3D" id="3.30.530.20">
    <property type="match status" value="1"/>
</dbReference>
<protein>
    <submittedName>
        <fullName evidence="3">ATPase</fullName>
    </submittedName>
</protein>
<evidence type="ECO:0000259" key="2">
    <source>
        <dbReference type="Pfam" id="PF08327"/>
    </source>
</evidence>
<organism evidence="3 4">
    <name type="scientific">Micromonospora acroterricola</name>
    <dbReference type="NCBI Taxonomy" id="2202421"/>
    <lineage>
        <taxon>Bacteria</taxon>
        <taxon>Bacillati</taxon>
        <taxon>Actinomycetota</taxon>
        <taxon>Actinomycetes</taxon>
        <taxon>Micromonosporales</taxon>
        <taxon>Micromonosporaceae</taxon>
        <taxon>Micromonospora</taxon>
    </lineage>
</organism>
<name>A0A317CRK9_9ACTN</name>
<dbReference type="Proteomes" id="UP000245410">
    <property type="component" value="Unassembled WGS sequence"/>
</dbReference>
<dbReference type="RefSeq" id="WP_109820434.1">
    <property type="nucleotide sequence ID" value="NZ_QGKR01000331.1"/>
</dbReference>
<comment type="caution">
    <text evidence="3">The sequence shown here is derived from an EMBL/GenBank/DDBJ whole genome shotgun (WGS) entry which is preliminary data.</text>
</comment>
<reference evidence="3 4" key="1">
    <citation type="submission" date="2018-05" db="EMBL/GenBank/DDBJ databases">
        <title>Micromonospora atacamensis sp. nov., a novel actinobacteria isolated from high altitude Atacama Desert soil.</title>
        <authorList>
            <person name="Carro L."/>
            <person name="Golinska P."/>
            <person name="Klenk H.-P."/>
            <person name="Goodfellow M."/>
        </authorList>
    </citation>
    <scope>NUCLEOTIDE SEQUENCE [LARGE SCALE GENOMIC DNA]</scope>
    <source>
        <strain evidence="3 4">5R2A7</strain>
    </source>
</reference>
<evidence type="ECO:0000313" key="3">
    <source>
        <dbReference type="EMBL" id="PWR05181.1"/>
    </source>
</evidence>
<dbReference type="OrthoDB" id="8117292at2"/>
<dbReference type="InterPro" id="IPR023393">
    <property type="entry name" value="START-like_dom_sf"/>
</dbReference>
<dbReference type="Pfam" id="PF08327">
    <property type="entry name" value="AHSA1"/>
    <property type="match status" value="1"/>
</dbReference>
<sequence length="174" mass="19746">MTRTPAGRLFRTDTGHDLVLTRTFRAPATDVWASLTEPERTARWFGPWEGDAGPGRTIRVQMAYEEQQPWCEVRIEACEPQRRLAVSMTDSYGDWLLEMELSEADGSTELRFVQHLTSVEGIAEVGAGWEYYLDMLVASRDGSPRPEFDEYHPAMQPYYQALAARETSDAAQHA</sequence>
<dbReference type="AlphaFoldDB" id="A0A317CRK9"/>
<dbReference type="InterPro" id="IPR013538">
    <property type="entry name" value="ASHA1/2-like_C"/>
</dbReference>
<dbReference type="CDD" id="cd08899">
    <property type="entry name" value="SRPBCC_CalC_Aha1-like_6"/>
    <property type="match status" value="1"/>
</dbReference>
<keyword evidence="4" id="KW-1185">Reference proteome</keyword>